<dbReference type="OrthoDB" id="7396459at2759"/>
<gene>
    <name evidence="9" type="ORF">LSAA_2015</name>
</gene>
<dbReference type="GO" id="GO:0003723">
    <property type="term" value="F:RNA binding"/>
    <property type="evidence" value="ECO:0007669"/>
    <property type="project" value="UniProtKB-UniRule"/>
</dbReference>
<dbReference type="SMART" id="SM01178">
    <property type="entry name" value="DUF4217"/>
    <property type="match status" value="1"/>
</dbReference>
<keyword evidence="1 6" id="KW-0547">Nucleotide-binding</keyword>
<feature type="region of interest" description="Disordered" evidence="8">
    <location>
        <begin position="385"/>
        <end position="414"/>
    </location>
</feature>
<reference evidence="9" key="1">
    <citation type="submission" date="2021-02" db="EMBL/GenBank/DDBJ databases">
        <authorList>
            <person name="Bekaert M."/>
        </authorList>
    </citation>
    <scope>NUCLEOTIDE SEQUENCE</scope>
    <source>
        <strain evidence="9">IoA-00</strain>
    </source>
</reference>
<comment type="function">
    <text evidence="7">RNA helicase.</text>
</comment>
<dbReference type="GO" id="GO:0005524">
    <property type="term" value="F:ATP binding"/>
    <property type="evidence" value="ECO:0007669"/>
    <property type="project" value="UniProtKB-UniRule"/>
</dbReference>
<dbReference type="AlphaFoldDB" id="A0A7R8CCI0"/>
<dbReference type="InterPro" id="IPR025313">
    <property type="entry name" value="SPB4-like_CTE"/>
</dbReference>
<dbReference type="SMART" id="SM00487">
    <property type="entry name" value="DEXDc"/>
    <property type="match status" value="1"/>
</dbReference>
<dbReference type="Proteomes" id="UP000675881">
    <property type="component" value="Chromosome 1"/>
</dbReference>
<evidence type="ECO:0000256" key="3">
    <source>
        <dbReference type="ARBA" id="ARBA00022806"/>
    </source>
</evidence>
<keyword evidence="3 6" id="KW-0347">Helicase</keyword>
<dbReference type="Pfam" id="PF00270">
    <property type="entry name" value="DEAD"/>
    <property type="match status" value="1"/>
</dbReference>
<keyword evidence="4 6" id="KW-0067">ATP-binding</keyword>
<dbReference type="InterPro" id="IPR000629">
    <property type="entry name" value="RNA-helicase_DEAD-box_CS"/>
</dbReference>
<protein>
    <recommendedName>
        <fullName evidence="7">ATP-dependent RNA helicase</fullName>
        <ecNumber evidence="7">3.6.4.13</ecNumber>
    </recommendedName>
</protein>
<evidence type="ECO:0000256" key="2">
    <source>
        <dbReference type="ARBA" id="ARBA00022801"/>
    </source>
</evidence>
<comment type="domain">
    <text evidence="7">The Q motif is unique to and characteristic of the DEAD box family of RNA helicases and controls ATP binding and hydrolysis.</text>
</comment>
<dbReference type="PROSITE" id="PS51192">
    <property type="entry name" value="HELICASE_ATP_BIND_1"/>
    <property type="match status" value="1"/>
</dbReference>
<accession>A0A7R8CCI0</accession>
<organism evidence="9 10">
    <name type="scientific">Lepeophtheirus salmonis</name>
    <name type="common">Salmon louse</name>
    <name type="synonym">Caligus salmonis</name>
    <dbReference type="NCBI Taxonomy" id="72036"/>
    <lineage>
        <taxon>Eukaryota</taxon>
        <taxon>Metazoa</taxon>
        <taxon>Ecdysozoa</taxon>
        <taxon>Arthropoda</taxon>
        <taxon>Crustacea</taxon>
        <taxon>Multicrustacea</taxon>
        <taxon>Hexanauplia</taxon>
        <taxon>Copepoda</taxon>
        <taxon>Siphonostomatoida</taxon>
        <taxon>Caligidae</taxon>
        <taxon>Lepeophtheirus</taxon>
    </lineage>
</organism>
<dbReference type="GO" id="GO:0003724">
    <property type="term" value="F:RNA helicase activity"/>
    <property type="evidence" value="ECO:0007669"/>
    <property type="project" value="UniProtKB-EC"/>
</dbReference>
<dbReference type="PANTHER" id="PTHR24031">
    <property type="entry name" value="RNA HELICASE"/>
    <property type="match status" value="1"/>
</dbReference>
<dbReference type="InterPro" id="IPR011545">
    <property type="entry name" value="DEAD/DEAH_box_helicase_dom"/>
</dbReference>
<dbReference type="InterPro" id="IPR027417">
    <property type="entry name" value="P-loop_NTPase"/>
</dbReference>
<comment type="similarity">
    <text evidence="6">Belongs to the DEAD box helicase family.</text>
</comment>
<dbReference type="SUPFAM" id="SSF52540">
    <property type="entry name" value="P-loop containing nucleoside triphosphate hydrolases"/>
    <property type="match status" value="1"/>
</dbReference>
<evidence type="ECO:0000256" key="1">
    <source>
        <dbReference type="ARBA" id="ARBA00022741"/>
    </source>
</evidence>
<evidence type="ECO:0000313" key="9">
    <source>
        <dbReference type="EMBL" id="CAF2768911.1"/>
    </source>
</evidence>
<evidence type="ECO:0000256" key="8">
    <source>
        <dbReference type="SAM" id="MobiDB-lite"/>
    </source>
</evidence>
<dbReference type="EMBL" id="HG994580">
    <property type="protein sequence ID" value="CAF2768911.1"/>
    <property type="molecule type" value="Genomic_DNA"/>
</dbReference>
<keyword evidence="2 6" id="KW-0378">Hydrolase</keyword>
<sequence length="447" mass="50376">MGNGEEKILLNSSNEESKVHDIGALILSPTRELASQISQVLEVFLSKIPSLNSLLIIGGGGSSSVGETLRKFEKEGAKIIIATPGPEKMARGFKSTKILILDEADRLLSLGFETAINTIISFLPKQRRTSLFSATQTKDLDELIRAGLRNPVLVKVKEHGKENELSTPIKLTNYYMKCDPPAKKFATLLKFLKTEAAGKKTMEERGVDFPDVEWVVQFDAPKTAEAFVHRIGRTARSGAVGNALLLLLPTEDSYIDFIKINQKVDFDKMEVITGLPKTLPVIRNWLLHDRDLMEKGIKAFVSYVRAYSKHECKYILKVKDLPFGELASAYGLLKMPKMPELKKIKVTGFIPEKVDLNSIKYKEKLREDSRQKKLKIYKESGKWPGMKEHLSDTQACVREETKGKGKKISQEDEDDLEKDFRLLKKLKKGKVSQKEYDDDIKLESDGE</sequence>
<dbReference type="PROSITE" id="PS00039">
    <property type="entry name" value="DEAD_ATP_HELICASE"/>
    <property type="match status" value="1"/>
</dbReference>
<feature type="region of interest" description="Disordered" evidence="8">
    <location>
        <begin position="428"/>
        <end position="447"/>
    </location>
</feature>
<dbReference type="Gene3D" id="3.40.50.300">
    <property type="entry name" value="P-loop containing nucleotide triphosphate hydrolases"/>
    <property type="match status" value="2"/>
</dbReference>
<evidence type="ECO:0000256" key="6">
    <source>
        <dbReference type="RuleBase" id="RU000492"/>
    </source>
</evidence>
<dbReference type="PROSITE" id="PS51194">
    <property type="entry name" value="HELICASE_CTER"/>
    <property type="match status" value="1"/>
</dbReference>
<keyword evidence="10" id="KW-1185">Reference proteome</keyword>
<dbReference type="Pfam" id="PF13959">
    <property type="entry name" value="CTE_SPB4"/>
    <property type="match status" value="1"/>
</dbReference>
<proteinExistence type="inferred from homology"/>
<feature type="compositionally biased region" description="Basic and acidic residues" evidence="8">
    <location>
        <begin position="432"/>
        <end position="447"/>
    </location>
</feature>
<dbReference type="Pfam" id="PF00271">
    <property type="entry name" value="Helicase_C"/>
    <property type="match status" value="1"/>
</dbReference>
<dbReference type="InterPro" id="IPR001650">
    <property type="entry name" value="Helicase_C-like"/>
</dbReference>
<dbReference type="InterPro" id="IPR014001">
    <property type="entry name" value="Helicase_ATP-bd"/>
</dbReference>
<evidence type="ECO:0000313" key="10">
    <source>
        <dbReference type="Proteomes" id="UP000675881"/>
    </source>
</evidence>
<keyword evidence="5 7" id="KW-0694">RNA-binding</keyword>
<evidence type="ECO:0000256" key="7">
    <source>
        <dbReference type="RuleBase" id="RU365068"/>
    </source>
</evidence>
<name>A0A7R8CCI0_LEPSM</name>
<dbReference type="GO" id="GO:0016787">
    <property type="term" value="F:hydrolase activity"/>
    <property type="evidence" value="ECO:0007669"/>
    <property type="project" value="UniProtKB-KW"/>
</dbReference>
<evidence type="ECO:0000256" key="5">
    <source>
        <dbReference type="ARBA" id="ARBA00022884"/>
    </source>
</evidence>
<dbReference type="EC" id="3.6.4.13" evidence="7"/>
<evidence type="ECO:0000256" key="4">
    <source>
        <dbReference type="ARBA" id="ARBA00022840"/>
    </source>
</evidence>
<feature type="compositionally biased region" description="Basic and acidic residues" evidence="8">
    <location>
        <begin position="385"/>
        <end position="403"/>
    </location>
</feature>
<dbReference type="SMART" id="SM00490">
    <property type="entry name" value="HELICc"/>
    <property type="match status" value="1"/>
</dbReference>
<comment type="catalytic activity">
    <reaction evidence="7">
        <text>ATP + H2O = ADP + phosphate + H(+)</text>
        <dbReference type="Rhea" id="RHEA:13065"/>
        <dbReference type="ChEBI" id="CHEBI:15377"/>
        <dbReference type="ChEBI" id="CHEBI:15378"/>
        <dbReference type="ChEBI" id="CHEBI:30616"/>
        <dbReference type="ChEBI" id="CHEBI:43474"/>
        <dbReference type="ChEBI" id="CHEBI:456216"/>
        <dbReference type="EC" id="3.6.4.13"/>
    </reaction>
</comment>